<dbReference type="Proteomes" id="UP000680750">
    <property type="component" value="Chromosome"/>
</dbReference>
<sequence length="856" mass="91073">MTAGPRRAALLCSGRETALAELERALRRLRRGRGGRLTLVGPPGSGRTELLAVAGELAAAAGILSVDVHEGRPLSLYRLGGRERPDRQRSAVLLCVDDVERCDGGTRRVAEFAAPSLRDTAVLWLVTTVPAGHVRSTGQYAEVGELSRADADELALRSSGRTVIDAALRAALDAAPRYPLHVVQTARRAVPWPAGLVAGLAGADRRMLAAAAALGPRFSPDDLAEVVDRPVGTLLVSLLASIEAGLLRADGDELAFSHRLVQDLVAGAVPEGELAVRAVRLLARQGAADKLVAALRGQRPPELDPATLREVAEVSARRDPSTAAVLSRLEHRALADRHPADVPATQEAAARIATYAVQSGDPVVGRAVSERLDTERSATLGFAVAEVLLPSHPAGALRVAQRAADAAGADVDELHRVRLAAVRLAGRAYADDCEPAELAATERRAARLGDPRSLALIGLARTLDTSAGGDLVEALRHASMAGEAADRGHGPQWWIAGIFRAKLLTDLGRLGEAEQLLDALADRAERTSQIGALPNLLMGRATCDVEAGRLAAAEVGLIAARQLAHAIGRPSLVETNVVNMLVRVAYLRGDTTRLTEYREVLERQLAVDPARSTSAAIGLLFAVEVTSAVEIAEWARLSERLDGPRRYAIARGVTDDLMRLRILLRHGLRAHAVRLTGLIDRLASITDAPLPNAAAGHADGVVHRRVAALRAAREAYQELGRPMLAAQALEDLADVSGDPQEQADALRDARAVWYECGAHRETARVDKLLRASGLRAAATAAPELGLGLTVSEERVVREVVAGRSNRAVAEALFLSPHTVAVHLRRIYGKTGVRNRRELTELIRRRAGARSGPADRE</sequence>
<organism evidence="2 3">
    <name type="scientific">Actinocatenispora sera</name>
    <dbReference type="NCBI Taxonomy" id="390989"/>
    <lineage>
        <taxon>Bacteria</taxon>
        <taxon>Bacillati</taxon>
        <taxon>Actinomycetota</taxon>
        <taxon>Actinomycetes</taxon>
        <taxon>Micromonosporales</taxon>
        <taxon>Micromonosporaceae</taxon>
        <taxon>Actinocatenispora</taxon>
    </lineage>
</organism>
<dbReference type="PRINTS" id="PR00038">
    <property type="entry name" value="HTHLUXR"/>
</dbReference>
<reference evidence="2" key="1">
    <citation type="submission" date="2020-08" db="EMBL/GenBank/DDBJ databases">
        <title>Whole genome shotgun sequence of Actinocatenispora sera NBRC 101916.</title>
        <authorList>
            <person name="Komaki H."/>
            <person name="Tamura T."/>
        </authorList>
    </citation>
    <scope>NUCLEOTIDE SEQUENCE</scope>
    <source>
        <strain evidence="2">NBRC 101916</strain>
    </source>
</reference>
<dbReference type="InterPro" id="IPR027417">
    <property type="entry name" value="P-loop_NTPase"/>
</dbReference>
<accession>A0A810KZ51</accession>
<dbReference type="EMBL" id="AP023354">
    <property type="protein sequence ID" value="BCJ28463.1"/>
    <property type="molecule type" value="Genomic_DNA"/>
</dbReference>
<dbReference type="Pfam" id="PF00196">
    <property type="entry name" value="GerE"/>
    <property type="match status" value="1"/>
</dbReference>
<dbReference type="SUPFAM" id="SSF52540">
    <property type="entry name" value="P-loop containing nucleoside triphosphate hydrolases"/>
    <property type="match status" value="1"/>
</dbReference>
<dbReference type="InterPro" id="IPR036388">
    <property type="entry name" value="WH-like_DNA-bd_sf"/>
</dbReference>
<evidence type="ECO:0000259" key="1">
    <source>
        <dbReference type="PROSITE" id="PS50043"/>
    </source>
</evidence>
<dbReference type="PROSITE" id="PS00622">
    <property type="entry name" value="HTH_LUXR_1"/>
    <property type="match status" value="1"/>
</dbReference>
<feature type="domain" description="HTH luxR-type" evidence="1">
    <location>
        <begin position="781"/>
        <end position="846"/>
    </location>
</feature>
<dbReference type="InterPro" id="IPR016032">
    <property type="entry name" value="Sig_transdc_resp-reg_C-effctor"/>
</dbReference>
<dbReference type="GO" id="GO:0003677">
    <property type="term" value="F:DNA binding"/>
    <property type="evidence" value="ECO:0007669"/>
    <property type="project" value="InterPro"/>
</dbReference>
<dbReference type="SUPFAM" id="SSF46894">
    <property type="entry name" value="C-terminal effector domain of the bipartite response regulators"/>
    <property type="match status" value="1"/>
</dbReference>
<evidence type="ECO:0000313" key="3">
    <source>
        <dbReference type="Proteomes" id="UP000680750"/>
    </source>
</evidence>
<gene>
    <name evidence="2" type="ORF">Asera_25710</name>
</gene>
<dbReference type="InterPro" id="IPR000792">
    <property type="entry name" value="Tscrpt_reg_LuxR_C"/>
</dbReference>
<dbReference type="SMART" id="SM00382">
    <property type="entry name" value="AAA"/>
    <property type="match status" value="1"/>
</dbReference>
<protein>
    <recommendedName>
        <fullName evidence="1">HTH luxR-type domain-containing protein</fullName>
    </recommendedName>
</protein>
<name>A0A810KZ51_9ACTN</name>
<dbReference type="KEGG" id="aser:Asera_25710"/>
<dbReference type="AlphaFoldDB" id="A0A810KZ51"/>
<evidence type="ECO:0000313" key="2">
    <source>
        <dbReference type="EMBL" id="BCJ28463.1"/>
    </source>
</evidence>
<dbReference type="GO" id="GO:0006355">
    <property type="term" value="P:regulation of DNA-templated transcription"/>
    <property type="evidence" value="ECO:0007669"/>
    <property type="project" value="InterPro"/>
</dbReference>
<dbReference type="SMART" id="SM00421">
    <property type="entry name" value="HTH_LUXR"/>
    <property type="match status" value="1"/>
</dbReference>
<proteinExistence type="predicted"/>
<keyword evidence="3" id="KW-1185">Reference proteome</keyword>
<dbReference type="RefSeq" id="WP_157034763.1">
    <property type="nucleotide sequence ID" value="NZ_AP023354.1"/>
</dbReference>
<dbReference type="CDD" id="cd06170">
    <property type="entry name" value="LuxR_C_like"/>
    <property type="match status" value="1"/>
</dbReference>
<dbReference type="Gene3D" id="1.10.10.10">
    <property type="entry name" value="Winged helix-like DNA-binding domain superfamily/Winged helix DNA-binding domain"/>
    <property type="match status" value="1"/>
</dbReference>
<dbReference type="PROSITE" id="PS50043">
    <property type="entry name" value="HTH_LUXR_2"/>
    <property type="match status" value="1"/>
</dbReference>
<dbReference type="OrthoDB" id="8482304at2"/>
<dbReference type="InterPro" id="IPR003593">
    <property type="entry name" value="AAA+_ATPase"/>
</dbReference>